<dbReference type="InterPro" id="IPR027463">
    <property type="entry name" value="AcrB_DN_DC_subdom"/>
</dbReference>
<feature type="transmembrane region" description="Helical" evidence="2">
    <location>
        <begin position="345"/>
        <end position="362"/>
    </location>
</feature>
<dbReference type="Gene3D" id="3.30.70.1440">
    <property type="entry name" value="Multidrug efflux transporter AcrB pore domain"/>
    <property type="match status" value="1"/>
</dbReference>
<reference evidence="3 4" key="1">
    <citation type="submission" date="2019-02" db="EMBL/GenBank/DDBJ databases">
        <title>Deep-cultivation of Planctomycetes and their phenomic and genomic characterization uncovers novel biology.</title>
        <authorList>
            <person name="Wiegand S."/>
            <person name="Jogler M."/>
            <person name="Boedeker C."/>
            <person name="Pinto D."/>
            <person name="Vollmers J."/>
            <person name="Rivas-Marin E."/>
            <person name="Kohn T."/>
            <person name="Peeters S.H."/>
            <person name="Heuer A."/>
            <person name="Rast P."/>
            <person name="Oberbeckmann S."/>
            <person name="Bunk B."/>
            <person name="Jeske O."/>
            <person name="Meyerdierks A."/>
            <person name="Storesund J.E."/>
            <person name="Kallscheuer N."/>
            <person name="Luecker S."/>
            <person name="Lage O.M."/>
            <person name="Pohl T."/>
            <person name="Merkel B.J."/>
            <person name="Hornburger P."/>
            <person name="Mueller R.-W."/>
            <person name="Bruemmer F."/>
            <person name="Labrenz M."/>
            <person name="Spormann A.M."/>
            <person name="Op Den Camp H."/>
            <person name="Overmann J."/>
            <person name="Amann R."/>
            <person name="Jetten M.S.M."/>
            <person name="Mascher T."/>
            <person name="Medema M.H."/>
            <person name="Devos D.P."/>
            <person name="Kaster A.-K."/>
            <person name="Ovreas L."/>
            <person name="Rohde M."/>
            <person name="Galperin M.Y."/>
            <person name="Jogler C."/>
        </authorList>
    </citation>
    <scope>NUCLEOTIDE SEQUENCE [LARGE SCALE GENOMIC DNA]</scope>
    <source>
        <strain evidence="3 4">Q31b</strain>
    </source>
</reference>
<feature type="transmembrane region" description="Helical" evidence="2">
    <location>
        <begin position="509"/>
        <end position="531"/>
    </location>
</feature>
<feature type="transmembrane region" description="Helical" evidence="2">
    <location>
        <begin position="1034"/>
        <end position="1058"/>
    </location>
</feature>
<dbReference type="PRINTS" id="PR00702">
    <property type="entry name" value="ACRIFLAVINRP"/>
</dbReference>
<feature type="transmembrane region" description="Helical" evidence="2">
    <location>
        <begin position="472"/>
        <end position="497"/>
    </location>
</feature>
<evidence type="ECO:0000313" key="4">
    <source>
        <dbReference type="Proteomes" id="UP000315471"/>
    </source>
</evidence>
<name>A0A5C6DUA4_9BACT</name>
<dbReference type="OrthoDB" id="219750at2"/>
<feature type="transmembrane region" description="Helical" evidence="2">
    <location>
        <begin position="1116"/>
        <end position="1138"/>
    </location>
</feature>
<dbReference type="RefSeq" id="WP_146600546.1">
    <property type="nucleotide sequence ID" value="NZ_SJPY01000005.1"/>
</dbReference>
<dbReference type="EMBL" id="SJPY01000005">
    <property type="protein sequence ID" value="TWU39875.1"/>
    <property type="molecule type" value="Genomic_DNA"/>
</dbReference>
<protein>
    <submittedName>
        <fullName evidence="3">Cation efflux system protein CusA</fullName>
    </submittedName>
</protein>
<dbReference type="InterPro" id="IPR001036">
    <property type="entry name" value="Acrflvin-R"/>
</dbReference>
<keyword evidence="2" id="KW-0812">Transmembrane</keyword>
<evidence type="ECO:0000256" key="1">
    <source>
        <dbReference type="SAM" id="MobiDB-lite"/>
    </source>
</evidence>
<dbReference type="Gene3D" id="1.20.1640.10">
    <property type="entry name" value="Multidrug efflux transporter AcrB transmembrane domain"/>
    <property type="match status" value="3"/>
</dbReference>
<feature type="transmembrane region" description="Helical" evidence="2">
    <location>
        <begin position="1144"/>
        <end position="1166"/>
    </location>
</feature>
<comment type="caution">
    <text evidence="3">The sequence shown here is derived from an EMBL/GenBank/DDBJ whole genome shotgun (WGS) entry which is preliminary data.</text>
</comment>
<dbReference type="PANTHER" id="PTHR32063:SF19">
    <property type="entry name" value="CATION EFFLUX SYSTEM PROTEIN CUSA"/>
    <property type="match status" value="1"/>
</dbReference>
<feature type="transmembrane region" description="Helical" evidence="2">
    <location>
        <begin position="627"/>
        <end position="647"/>
    </location>
</feature>
<feature type="transmembrane region" description="Helical" evidence="2">
    <location>
        <begin position="12"/>
        <end position="31"/>
    </location>
</feature>
<dbReference type="Gene3D" id="3.30.70.1320">
    <property type="entry name" value="Multidrug efflux transporter AcrB pore domain like"/>
    <property type="match status" value="1"/>
</dbReference>
<dbReference type="PANTHER" id="PTHR32063">
    <property type="match status" value="1"/>
</dbReference>
<feature type="transmembrane region" description="Helical" evidence="2">
    <location>
        <begin position="576"/>
        <end position="595"/>
    </location>
</feature>
<feature type="transmembrane region" description="Helical" evidence="2">
    <location>
        <begin position="1010"/>
        <end position="1027"/>
    </location>
</feature>
<sequence length="1198" mass="130436">MLNVLIRFCVKEPWLVVLLTIGLSVAGWISFKSIPIDAIPNIGENQVIVLTPWPGRSPKDIEDQVTYPLSVSLLAVPGAESVRGKSMFGYSFVQVTFKDEIDFYWARSRVSEQLGSAASQLPDGVVPQLGPDATGLGQVYYYTLQPPDEGMGLAELRSMQDFVVKYELQAVEGVSEVASIGGYVRQYQIEVDPDKLRFHNVSLDKLAMAINGSNLDVGAKTVETTGMEFIVRSKGFLGSGGDKDKAVEDIEDTVIMQRDGVPVRVRDIANVQIGPDFRRGALDYNGAEAVGGVVVMRYGENPRVVIDRVKEKIAAITPSLQGVTIHGVYDRSGLIDETMATLTHALRDEIIITAIIILLFLLHIRSSFVVAICLPAAVLMSFIAMRVVGVGANIMSLAGIAIAIGTMVDMAIIVSENIYQHLAEWESGSLGDGEKPSLGDGERGSQGEAMSDDSHSPTLPDSRARAAVVYEATVEVAPAVVTAVATTIVSFLPVFFLTGRDYKLFSPLAYTKTFAIAAAMIAAITIVPALCRLMLRSSVRRKSTALVAALSLSGLLGAASHFLWGSRLAERFGLETWIVTAIAATIGFIGGWQLMRERIRPIEEIPSSRFVRWIYAARLRHALNHKAFALSFPLVLLIIGVGAYVGMPTVLRPVEKVANFFGAELNDFPGYVDAKHVFIGLQSDDWIALDEGSWFYMPTLYPAASFSQAMQVLQTQDVLIGQIPEVKDVLGKIGRVESALDPAPAAMVETYVMLKPESEWREGVTARDVWDEINRVATLPGVTPASALQPIEGRVVMLQSGIKAPMAIRVYGNQLDELADAAMNVSAELKKSPLINAGTVNPDIVLGKPYVEFTVDREAASRYGMSSSMVNQVIETALGGMNLIKTVEGRERYPVRLRYNRDLREQIDGLKRLPVVTQSGAVVPLEELARLETTWGPGAINSENGRLVAHVSFMTNGSKGDLESVSAIEEQLREAQSLPPSDPNRLSLPAGYSLEAVGSFRNQIEANRRLMWIIPMVICINLMLLYMEFRNLSISLAVFSGIPVAFAGGMIAVATMGVELNTAVWVGFIALFGLAVDDGVVMATYIHQLLKKRKIESVEDIRNVVYEAGLKRIRPCMMTTVTTLAALIPVLIATGRGADVARAMAIPVFGGMLAEPFTSFIVPTLYCGYLELKMRFGFHDELWEGTEAMPEEELMKAA</sequence>
<proteinExistence type="predicted"/>
<evidence type="ECO:0000313" key="3">
    <source>
        <dbReference type="EMBL" id="TWU39875.1"/>
    </source>
</evidence>
<dbReference type="SUPFAM" id="SSF82714">
    <property type="entry name" value="Multidrug efflux transporter AcrB TolC docking domain, DN and DC subdomains"/>
    <property type="match status" value="2"/>
</dbReference>
<dbReference type="Pfam" id="PF00873">
    <property type="entry name" value="ACR_tran"/>
    <property type="match status" value="2"/>
</dbReference>
<accession>A0A5C6DUA4</accession>
<dbReference type="GO" id="GO:0005886">
    <property type="term" value="C:plasma membrane"/>
    <property type="evidence" value="ECO:0007669"/>
    <property type="project" value="TreeGrafter"/>
</dbReference>
<keyword evidence="2" id="KW-0472">Membrane</keyword>
<dbReference type="AlphaFoldDB" id="A0A5C6DUA4"/>
<keyword evidence="4" id="KW-1185">Reference proteome</keyword>
<evidence type="ECO:0000256" key="2">
    <source>
        <dbReference type="SAM" id="Phobius"/>
    </source>
</evidence>
<dbReference type="Proteomes" id="UP000315471">
    <property type="component" value="Unassembled WGS sequence"/>
</dbReference>
<dbReference type="Gene3D" id="3.30.2090.10">
    <property type="entry name" value="Multidrug efflux transporter AcrB TolC docking domain, DN and DC subdomains"/>
    <property type="match status" value="2"/>
</dbReference>
<feature type="compositionally biased region" description="Basic and acidic residues" evidence="1">
    <location>
        <begin position="432"/>
        <end position="445"/>
    </location>
</feature>
<feature type="region of interest" description="Disordered" evidence="1">
    <location>
        <begin position="429"/>
        <end position="460"/>
    </location>
</feature>
<dbReference type="SUPFAM" id="SSF82866">
    <property type="entry name" value="Multidrug efflux transporter AcrB transmembrane domain"/>
    <property type="match status" value="2"/>
</dbReference>
<feature type="transmembrane region" description="Helical" evidence="2">
    <location>
        <begin position="543"/>
        <end position="564"/>
    </location>
</feature>
<dbReference type="GO" id="GO:0042910">
    <property type="term" value="F:xenobiotic transmembrane transporter activity"/>
    <property type="evidence" value="ECO:0007669"/>
    <property type="project" value="TreeGrafter"/>
</dbReference>
<gene>
    <name evidence="3" type="primary">cusA_2</name>
    <name evidence="3" type="ORF">Q31b_31900</name>
</gene>
<organism evidence="3 4">
    <name type="scientific">Novipirellula aureliae</name>
    <dbReference type="NCBI Taxonomy" id="2527966"/>
    <lineage>
        <taxon>Bacteria</taxon>
        <taxon>Pseudomonadati</taxon>
        <taxon>Planctomycetota</taxon>
        <taxon>Planctomycetia</taxon>
        <taxon>Pirellulales</taxon>
        <taxon>Pirellulaceae</taxon>
        <taxon>Novipirellula</taxon>
    </lineage>
</organism>
<dbReference type="SUPFAM" id="SSF82693">
    <property type="entry name" value="Multidrug efflux transporter AcrB pore domain, PN1, PN2, PC1 and PC2 subdomains"/>
    <property type="match status" value="2"/>
</dbReference>
<keyword evidence="2" id="KW-1133">Transmembrane helix</keyword>
<dbReference type="Gene3D" id="3.30.70.1430">
    <property type="entry name" value="Multidrug efflux transporter AcrB pore domain"/>
    <property type="match status" value="2"/>
</dbReference>
<feature type="transmembrane region" description="Helical" evidence="2">
    <location>
        <begin position="1064"/>
        <end position="1086"/>
    </location>
</feature>